<evidence type="ECO:0000256" key="1">
    <source>
        <dbReference type="SAM" id="Phobius"/>
    </source>
</evidence>
<proteinExistence type="predicted"/>
<keyword evidence="3" id="KW-1185">Reference proteome</keyword>
<dbReference type="GeneID" id="5470937"/>
<protein>
    <submittedName>
        <fullName evidence="2">Uncharacterized protein Z707L</fullName>
    </submittedName>
</protein>
<dbReference type="Proteomes" id="UP000202420">
    <property type="component" value="Segment"/>
</dbReference>
<feature type="transmembrane region" description="Helical" evidence="1">
    <location>
        <begin position="137"/>
        <end position="154"/>
    </location>
</feature>
<organism evidence="2 3">
    <name type="scientific">Chlorovirus heliozoae</name>
    <dbReference type="NCBI Taxonomy" id="322019"/>
    <lineage>
        <taxon>Viruses</taxon>
        <taxon>Varidnaviria</taxon>
        <taxon>Bamfordvirae</taxon>
        <taxon>Nucleocytoviricota</taxon>
        <taxon>Megaviricetes</taxon>
        <taxon>Algavirales</taxon>
        <taxon>Phycodnaviridae</taxon>
        <taxon>Chlorovirus</taxon>
    </lineage>
</organism>
<dbReference type="KEGG" id="vg:5470937"/>
<keyword evidence="1" id="KW-0472">Membrane</keyword>
<feature type="transmembrane region" description="Helical" evidence="1">
    <location>
        <begin position="112"/>
        <end position="131"/>
    </location>
</feature>
<dbReference type="RefSeq" id="YP_001427188.1">
    <property type="nucleotide sequence ID" value="NC_008724.1"/>
</dbReference>
<dbReference type="OrthoDB" id="13038at10239"/>
<sequence length="191" mass="21028">MSCSVAQILDAKTQKNIDDGVASLADKIKKDVNFKNQECNDSKLDKTLAFVSIAMQYLVFAFLLIALVKQDESTDTLVRVIVVTSFVTTILLVIQYRNVLLSALRVLGALDLSTKIILALSILAMLGTGYIKKGGAGLYMTLGIAAVLFLRLSIQVKDFIRDSKSPIPAFTKFMKEIITPARIQTLYNAFE</sequence>
<keyword evidence="1" id="KW-0812">Transmembrane</keyword>
<evidence type="ECO:0000313" key="2">
    <source>
        <dbReference type="EMBL" id="ABT16841.1"/>
    </source>
</evidence>
<dbReference type="EMBL" id="EF101928">
    <property type="protein sequence ID" value="ABT16841.1"/>
    <property type="molecule type" value="Genomic_DNA"/>
</dbReference>
<gene>
    <name evidence="2" type="primary">Z707L</name>
    <name evidence="2" type="ORF">ATCV1_Z707L</name>
</gene>
<accession>A7K9W7</accession>
<name>A7K9W7_9PHYC</name>
<feature type="transmembrane region" description="Helical" evidence="1">
    <location>
        <begin position="48"/>
        <end position="68"/>
    </location>
</feature>
<feature type="transmembrane region" description="Helical" evidence="1">
    <location>
        <begin position="80"/>
        <end position="100"/>
    </location>
</feature>
<reference evidence="2 3" key="1">
    <citation type="submission" date="2006-09" db="EMBL/GenBank/DDBJ databases">
        <title>Sequence and annotation of the 288-kb ATCV-1 virus that infects an endosymbiotic Chlorella strain of the heliozoon Acanthocystis turfacea.</title>
        <authorList>
            <person name="Fitzgerald L.A."/>
            <person name="Graves M.V."/>
            <person name="Li X."/>
            <person name="Pfitzner A.J.P."/>
            <person name="Hartigan J."/>
            <person name="Van Etten J.L."/>
        </authorList>
    </citation>
    <scope>NUCLEOTIDE SEQUENCE [LARGE SCALE GENOMIC DNA]</scope>
    <source>
        <strain evidence="2 3">ATCV-1</strain>
    </source>
</reference>
<evidence type="ECO:0000313" key="3">
    <source>
        <dbReference type="Proteomes" id="UP000202420"/>
    </source>
</evidence>
<keyword evidence="1" id="KW-1133">Transmembrane helix</keyword>